<keyword evidence="3" id="KW-1185">Reference proteome</keyword>
<keyword evidence="1" id="KW-0472">Membrane</keyword>
<evidence type="ECO:0000313" key="3">
    <source>
        <dbReference type="Proteomes" id="UP001461498"/>
    </source>
</evidence>
<gene>
    <name evidence="2" type="ORF">O3M35_006934</name>
</gene>
<reference evidence="2 3" key="1">
    <citation type="submission" date="2022-12" db="EMBL/GenBank/DDBJ databases">
        <title>Chromosome-level genome assembly of true bugs.</title>
        <authorList>
            <person name="Ma L."/>
            <person name="Li H."/>
        </authorList>
    </citation>
    <scope>NUCLEOTIDE SEQUENCE [LARGE SCALE GENOMIC DNA]</scope>
    <source>
        <strain evidence="2">Lab_2022b</strain>
    </source>
</reference>
<dbReference type="Proteomes" id="UP001461498">
    <property type="component" value="Unassembled WGS sequence"/>
</dbReference>
<sequence length="113" mass="12683">MKYTSLSITPYELLTSKKHWPVSISLLLFVVIPVVVVVVVEDGEDNDDDGATRVLEIYFIVIIIMMLFRLLIHPLVTSVAEPQSPHRISPQAPHTTPLLVLHTQSTCPTIHFV</sequence>
<organism evidence="2 3">
    <name type="scientific">Rhynocoris fuscipes</name>
    <dbReference type="NCBI Taxonomy" id="488301"/>
    <lineage>
        <taxon>Eukaryota</taxon>
        <taxon>Metazoa</taxon>
        <taxon>Ecdysozoa</taxon>
        <taxon>Arthropoda</taxon>
        <taxon>Hexapoda</taxon>
        <taxon>Insecta</taxon>
        <taxon>Pterygota</taxon>
        <taxon>Neoptera</taxon>
        <taxon>Paraneoptera</taxon>
        <taxon>Hemiptera</taxon>
        <taxon>Heteroptera</taxon>
        <taxon>Panheteroptera</taxon>
        <taxon>Cimicomorpha</taxon>
        <taxon>Reduviidae</taxon>
        <taxon>Harpactorinae</taxon>
        <taxon>Harpactorini</taxon>
        <taxon>Rhynocoris</taxon>
    </lineage>
</organism>
<feature type="transmembrane region" description="Helical" evidence="1">
    <location>
        <begin position="20"/>
        <end position="40"/>
    </location>
</feature>
<keyword evidence="1" id="KW-0812">Transmembrane</keyword>
<protein>
    <recommendedName>
        <fullName evidence="4">Transmembrane protein</fullName>
    </recommendedName>
</protein>
<evidence type="ECO:0008006" key="4">
    <source>
        <dbReference type="Google" id="ProtNLM"/>
    </source>
</evidence>
<evidence type="ECO:0000256" key="1">
    <source>
        <dbReference type="SAM" id="Phobius"/>
    </source>
</evidence>
<keyword evidence="1" id="KW-1133">Transmembrane helix</keyword>
<dbReference type="AlphaFoldDB" id="A0AAW1DFT4"/>
<feature type="transmembrane region" description="Helical" evidence="1">
    <location>
        <begin position="52"/>
        <end position="72"/>
    </location>
</feature>
<evidence type="ECO:0000313" key="2">
    <source>
        <dbReference type="EMBL" id="KAK9509671.1"/>
    </source>
</evidence>
<dbReference type="EMBL" id="JAPXFL010000003">
    <property type="protein sequence ID" value="KAK9509671.1"/>
    <property type="molecule type" value="Genomic_DNA"/>
</dbReference>
<accession>A0AAW1DFT4</accession>
<name>A0AAW1DFT4_9HEMI</name>
<comment type="caution">
    <text evidence="2">The sequence shown here is derived from an EMBL/GenBank/DDBJ whole genome shotgun (WGS) entry which is preliminary data.</text>
</comment>
<proteinExistence type="predicted"/>